<dbReference type="OrthoDB" id="9768885at2"/>
<keyword evidence="4 7" id="KW-0812">Transmembrane</keyword>
<evidence type="ECO:0000256" key="3">
    <source>
        <dbReference type="ARBA" id="ARBA00022475"/>
    </source>
</evidence>
<keyword evidence="3" id="KW-1003">Cell membrane</keyword>
<dbReference type="GO" id="GO:0015293">
    <property type="term" value="F:symporter activity"/>
    <property type="evidence" value="ECO:0007669"/>
    <property type="project" value="UniProtKB-KW"/>
</dbReference>
<dbReference type="InterPro" id="IPR001991">
    <property type="entry name" value="Na-dicarboxylate_symporter"/>
</dbReference>
<feature type="transmembrane region" description="Helical" evidence="7">
    <location>
        <begin position="238"/>
        <end position="258"/>
    </location>
</feature>
<dbReference type="GO" id="GO:0005886">
    <property type="term" value="C:plasma membrane"/>
    <property type="evidence" value="ECO:0007669"/>
    <property type="project" value="UniProtKB-SubCell"/>
</dbReference>
<keyword evidence="2" id="KW-0813">Transport</keyword>
<dbReference type="Proteomes" id="UP000243197">
    <property type="component" value="Chromosome"/>
</dbReference>
<evidence type="ECO:0000313" key="9">
    <source>
        <dbReference type="Proteomes" id="UP000243197"/>
    </source>
</evidence>
<dbReference type="PANTHER" id="PTHR42865:SF7">
    <property type="entry name" value="PROTON_GLUTAMATE-ASPARTATE SYMPORTER"/>
    <property type="match status" value="1"/>
</dbReference>
<evidence type="ECO:0000256" key="2">
    <source>
        <dbReference type="ARBA" id="ARBA00022448"/>
    </source>
</evidence>
<keyword evidence="6 7" id="KW-0472">Membrane</keyword>
<evidence type="ECO:0000256" key="4">
    <source>
        <dbReference type="ARBA" id="ARBA00022692"/>
    </source>
</evidence>
<gene>
    <name evidence="8" type="ORF">JBKA6_0476</name>
</gene>
<proteinExistence type="predicted"/>
<accession>A0A1J1DXD5</accession>
<reference evidence="8 9" key="1">
    <citation type="submission" date="2014-03" db="EMBL/GenBank/DDBJ databases">
        <title>complete genome sequence of Flavobacteriaceae bacterium JBKA-6.</title>
        <authorList>
            <person name="Takano T."/>
            <person name="Nakamura Y."/>
            <person name="Takuma S."/>
            <person name="Yasuike M."/>
            <person name="Matsuyama T."/>
            <person name="Sakai T."/>
            <person name="Fujiwara A."/>
            <person name="Kimoto K."/>
            <person name="Fukuda Y."/>
            <person name="Kondo H."/>
            <person name="Hirono I."/>
            <person name="Nakayasu C."/>
        </authorList>
    </citation>
    <scope>NUCLEOTIDE SEQUENCE [LARGE SCALE GENOMIC DNA]</scope>
    <source>
        <strain evidence="8 9">JBKA-6</strain>
    </source>
</reference>
<evidence type="ECO:0000256" key="6">
    <source>
        <dbReference type="ARBA" id="ARBA00023136"/>
    </source>
</evidence>
<dbReference type="SUPFAM" id="SSF118215">
    <property type="entry name" value="Proton glutamate symport protein"/>
    <property type="match status" value="1"/>
</dbReference>
<keyword evidence="9" id="KW-1185">Reference proteome</keyword>
<evidence type="ECO:0000256" key="1">
    <source>
        <dbReference type="ARBA" id="ARBA00004651"/>
    </source>
</evidence>
<feature type="transmembrane region" description="Helical" evidence="7">
    <location>
        <begin position="7"/>
        <end position="27"/>
    </location>
</feature>
<evidence type="ECO:0000313" key="8">
    <source>
        <dbReference type="EMBL" id="BAV94489.1"/>
    </source>
</evidence>
<evidence type="ECO:0000256" key="5">
    <source>
        <dbReference type="ARBA" id="ARBA00022989"/>
    </source>
</evidence>
<dbReference type="RefSeq" id="WP_096685516.1">
    <property type="nucleotide sequence ID" value="NZ_AP014564.1"/>
</dbReference>
<dbReference type="PANTHER" id="PTHR42865">
    <property type="entry name" value="PROTON/GLUTAMATE-ASPARTATE SYMPORTER"/>
    <property type="match status" value="1"/>
</dbReference>
<feature type="transmembrane region" description="Helical" evidence="7">
    <location>
        <begin position="47"/>
        <end position="71"/>
    </location>
</feature>
<dbReference type="PRINTS" id="PR00173">
    <property type="entry name" value="EDTRNSPORT"/>
</dbReference>
<comment type="subcellular location">
    <subcellularLocation>
        <location evidence="1">Cell membrane</location>
        <topology evidence="1">Multi-pass membrane protein</topology>
    </subcellularLocation>
</comment>
<feature type="transmembrane region" description="Helical" evidence="7">
    <location>
        <begin position="83"/>
        <end position="102"/>
    </location>
</feature>
<dbReference type="Pfam" id="PF00375">
    <property type="entry name" value="SDF"/>
    <property type="match status" value="1"/>
</dbReference>
<name>A0A1J1DXD5_9FLAO</name>
<dbReference type="Gene3D" id="1.10.3860.10">
    <property type="entry name" value="Sodium:dicarboxylate symporter"/>
    <property type="match status" value="1"/>
</dbReference>
<organism evidence="8 9">
    <name type="scientific">Ichthyobacterium seriolicida</name>
    <dbReference type="NCBI Taxonomy" id="242600"/>
    <lineage>
        <taxon>Bacteria</taxon>
        <taxon>Pseudomonadati</taxon>
        <taxon>Bacteroidota</taxon>
        <taxon>Flavobacteriia</taxon>
        <taxon>Flavobacteriales</taxon>
        <taxon>Ichthyobacteriaceae</taxon>
        <taxon>Ichthyobacterium</taxon>
    </lineage>
</organism>
<evidence type="ECO:0000256" key="7">
    <source>
        <dbReference type="SAM" id="Phobius"/>
    </source>
</evidence>
<protein>
    <submittedName>
        <fullName evidence="8">Proton/glutamate symporter</fullName>
    </submittedName>
</protein>
<sequence>MNKIPLHIKIILSLFLGIIWSFVSSYLGWNDFTQNWIAPFGTIFIRILKFIAVPLVLFSIITGISNISNILQLGKIGAKTFSLYLLTTICSISIGLFLATIINPGSYLDKEKRISNRIQYELWANANSIPIADGKNVLSEQDKILLEEQLSKDDKDDKIQNLDDEIKLSQDISNRSPLAFLVDIIPPNLIQSFGDNNKMLQVIFFSIFFGVIAASINKEKRAPVVKLFNSLNEVFIKMVIVLMKASPFFVFCLLAGVVSKMASSPEEVIDIFRGLGMYSITVLIGLFLMIFVFYPLIVVLFVKRFSYKEFFENASPAQFLAFSTSSSVATLPVTMKCIEENFKVSNKISSFVLPIGATVNMDGTSLYQAVAILFGSRQLKVNLYACKPLCYL</sequence>
<feature type="transmembrane region" description="Helical" evidence="7">
    <location>
        <begin position="278"/>
        <end position="302"/>
    </location>
</feature>
<dbReference type="AlphaFoldDB" id="A0A1J1DXD5"/>
<keyword evidence="5 7" id="KW-1133">Transmembrane helix</keyword>
<feature type="transmembrane region" description="Helical" evidence="7">
    <location>
        <begin position="199"/>
        <end position="217"/>
    </location>
</feature>
<dbReference type="InterPro" id="IPR036458">
    <property type="entry name" value="Na:dicarbo_symporter_sf"/>
</dbReference>
<dbReference type="EMBL" id="AP014564">
    <property type="protein sequence ID" value="BAV94489.1"/>
    <property type="molecule type" value="Genomic_DNA"/>
</dbReference>
<dbReference type="KEGG" id="ise:JBKA6_0476"/>